<dbReference type="Gramene" id="Pp3c10_12370V3.2">
    <property type="protein sequence ID" value="PAC:32902426.CDS.1"/>
    <property type="gene ID" value="Pp3c10_12370"/>
</dbReference>
<evidence type="ECO:0000313" key="3">
    <source>
        <dbReference type="EnsemblPlants" id="PAC:32902425.CDS.1"/>
    </source>
</evidence>
<dbReference type="PANTHER" id="PTHR35505">
    <property type="entry name" value="OS01G0600300 PROTEIN"/>
    <property type="match status" value="1"/>
</dbReference>
<reference evidence="2 4" key="2">
    <citation type="journal article" date="2018" name="Plant J.">
        <title>The Physcomitrella patens chromosome-scale assembly reveals moss genome structure and evolution.</title>
        <authorList>
            <person name="Lang D."/>
            <person name="Ullrich K.K."/>
            <person name="Murat F."/>
            <person name="Fuchs J."/>
            <person name="Jenkins J."/>
            <person name="Haas F.B."/>
            <person name="Piednoel M."/>
            <person name="Gundlach H."/>
            <person name="Van Bel M."/>
            <person name="Meyberg R."/>
            <person name="Vives C."/>
            <person name="Morata J."/>
            <person name="Symeonidi A."/>
            <person name="Hiss M."/>
            <person name="Muchero W."/>
            <person name="Kamisugi Y."/>
            <person name="Saleh O."/>
            <person name="Blanc G."/>
            <person name="Decker E.L."/>
            <person name="van Gessel N."/>
            <person name="Grimwood J."/>
            <person name="Hayes R.D."/>
            <person name="Graham S.W."/>
            <person name="Gunter L.E."/>
            <person name="McDaniel S.F."/>
            <person name="Hoernstein S.N.W."/>
            <person name="Larsson A."/>
            <person name="Li F.W."/>
            <person name="Perroud P.F."/>
            <person name="Phillips J."/>
            <person name="Ranjan P."/>
            <person name="Rokshar D.S."/>
            <person name="Rothfels C.J."/>
            <person name="Schneider L."/>
            <person name="Shu S."/>
            <person name="Stevenson D.W."/>
            <person name="Thummler F."/>
            <person name="Tillich M."/>
            <person name="Villarreal Aguilar J.C."/>
            <person name="Widiez T."/>
            <person name="Wong G.K."/>
            <person name="Wymore A."/>
            <person name="Zhang Y."/>
            <person name="Zimmer A.D."/>
            <person name="Quatrano R.S."/>
            <person name="Mayer K.F.X."/>
            <person name="Goodstein D."/>
            <person name="Casacuberta J.M."/>
            <person name="Vandepoele K."/>
            <person name="Reski R."/>
            <person name="Cuming A.C."/>
            <person name="Tuskan G.A."/>
            <person name="Maumus F."/>
            <person name="Salse J."/>
            <person name="Schmutz J."/>
            <person name="Rensing S.A."/>
        </authorList>
    </citation>
    <scope>NUCLEOTIDE SEQUENCE [LARGE SCALE GENOMIC DNA]</scope>
    <source>
        <strain evidence="3 4">cv. Gransden 2004</strain>
    </source>
</reference>
<dbReference type="AlphaFoldDB" id="A0A2K1JYS0"/>
<feature type="region of interest" description="Disordered" evidence="1">
    <location>
        <begin position="536"/>
        <end position="581"/>
    </location>
</feature>
<evidence type="ECO:0000313" key="2">
    <source>
        <dbReference type="EMBL" id="PNR46672.1"/>
    </source>
</evidence>
<reference evidence="3" key="3">
    <citation type="submission" date="2020-12" db="UniProtKB">
        <authorList>
            <consortium name="EnsemblPlants"/>
        </authorList>
    </citation>
    <scope>IDENTIFICATION</scope>
</reference>
<feature type="compositionally biased region" description="Acidic residues" evidence="1">
    <location>
        <begin position="561"/>
        <end position="581"/>
    </location>
</feature>
<dbReference type="EMBL" id="ABEU02000010">
    <property type="protein sequence ID" value="PNR46672.1"/>
    <property type="molecule type" value="Genomic_DNA"/>
</dbReference>
<feature type="compositionally biased region" description="Basic and acidic residues" evidence="1">
    <location>
        <begin position="537"/>
        <end position="548"/>
    </location>
</feature>
<dbReference type="EnsemblPlants" id="Pp3c10_12370V3.1">
    <property type="protein sequence ID" value="PAC:32902425.CDS.1"/>
    <property type="gene ID" value="Pp3c10_12370"/>
</dbReference>
<dbReference type="Proteomes" id="UP000006727">
    <property type="component" value="Chromosome 10"/>
</dbReference>
<dbReference type="EnsemblPlants" id="Pp3c10_12370V3.2">
    <property type="protein sequence ID" value="PAC:32902426.CDS.1"/>
    <property type="gene ID" value="Pp3c10_12370"/>
</dbReference>
<dbReference type="PaxDb" id="3218-PP1S141_38V6.1"/>
<name>A0A2K1JYS0_PHYPA</name>
<dbReference type="OMA" id="VSELYHS"/>
<evidence type="ECO:0000313" key="4">
    <source>
        <dbReference type="Proteomes" id="UP000006727"/>
    </source>
</evidence>
<accession>A0A2K1JYS0</accession>
<gene>
    <name evidence="2" type="ORF">PHYPA_013792</name>
</gene>
<proteinExistence type="predicted"/>
<dbReference type="PANTHER" id="PTHR35505:SF1">
    <property type="entry name" value="SNF2 DOMAIN PROTEIN"/>
    <property type="match status" value="1"/>
</dbReference>
<reference evidence="2 4" key="1">
    <citation type="journal article" date="2008" name="Science">
        <title>The Physcomitrella genome reveals evolutionary insights into the conquest of land by plants.</title>
        <authorList>
            <person name="Rensing S."/>
            <person name="Lang D."/>
            <person name="Zimmer A."/>
            <person name="Terry A."/>
            <person name="Salamov A."/>
            <person name="Shapiro H."/>
            <person name="Nishiyama T."/>
            <person name="Perroud P.-F."/>
            <person name="Lindquist E."/>
            <person name="Kamisugi Y."/>
            <person name="Tanahashi T."/>
            <person name="Sakakibara K."/>
            <person name="Fujita T."/>
            <person name="Oishi K."/>
            <person name="Shin-I T."/>
            <person name="Kuroki Y."/>
            <person name="Toyoda A."/>
            <person name="Suzuki Y."/>
            <person name="Hashimoto A."/>
            <person name="Yamaguchi K."/>
            <person name="Sugano A."/>
            <person name="Kohara Y."/>
            <person name="Fujiyama A."/>
            <person name="Anterola A."/>
            <person name="Aoki S."/>
            <person name="Ashton N."/>
            <person name="Barbazuk W.B."/>
            <person name="Barker E."/>
            <person name="Bennetzen J."/>
            <person name="Bezanilla M."/>
            <person name="Blankenship R."/>
            <person name="Cho S.H."/>
            <person name="Dutcher S."/>
            <person name="Estelle M."/>
            <person name="Fawcett J.A."/>
            <person name="Gundlach H."/>
            <person name="Hanada K."/>
            <person name="Heyl A."/>
            <person name="Hicks K.A."/>
            <person name="Hugh J."/>
            <person name="Lohr M."/>
            <person name="Mayer K."/>
            <person name="Melkozernov A."/>
            <person name="Murata T."/>
            <person name="Nelson D."/>
            <person name="Pils B."/>
            <person name="Prigge M."/>
            <person name="Reiss B."/>
            <person name="Renner T."/>
            <person name="Rombauts S."/>
            <person name="Rushton P."/>
            <person name="Sanderfoot A."/>
            <person name="Schween G."/>
            <person name="Shiu S.-H."/>
            <person name="Stueber K."/>
            <person name="Theodoulou F.L."/>
            <person name="Tu H."/>
            <person name="Van de Peer Y."/>
            <person name="Verrier P.J."/>
            <person name="Waters E."/>
            <person name="Wood A."/>
            <person name="Yang L."/>
            <person name="Cove D."/>
            <person name="Cuming A."/>
            <person name="Hasebe M."/>
            <person name="Lucas S."/>
            <person name="Mishler D.B."/>
            <person name="Reski R."/>
            <person name="Grigoriev I."/>
            <person name="Quatrano R.S."/>
            <person name="Boore J.L."/>
        </authorList>
    </citation>
    <scope>NUCLEOTIDE SEQUENCE [LARGE SCALE GENOMIC DNA]</scope>
    <source>
        <strain evidence="3 4">cv. Gransden 2004</strain>
    </source>
</reference>
<evidence type="ECO:0000256" key="1">
    <source>
        <dbReference type="SAM" id="MobiDB-lite"/>
    </source>
</evidence>
<keyword evidence="4" id="KW-1185">Reference proteome</keyword>
<dbReference type="InParanoid" id="A0A2K1JYS0"/>
<sequence length="581" mass="63382">MAGNKMKQIVQANEDAKLALQPQDEQLVEEILPTSLLKVVQGPLLSNSSYTRAVEAAVTAVKRGITKEICKEWLDATLRLLQSRSNPPLALFWAFVAVQKCSLVSEGALNAGGFESIGSQLSVAQSLLHLLKLVTAGFCGGPAAIAAAAPVVQIVVQSLSTFSKSARASDVKPKIKKKLWGSLHKVISELSGFITLCHHKDTSAMHGLFKAPSATTGLDIWLSQTSEYSSLFPFAIQLKLDGFLNPAESVLHFGEIVEIEVALLRLIAEIVHERVFPNSSSKDELEKKLKHNIIMYAKLLGSSTIILDMLLDPPLQLSSILSDNEEAHLRNVLSEIVVVGVPNSKIFIEDIGDSFAGAADKDGVSFLKRIVIARQLAATFRSQKEYLRASDLLAGLYKRKAPSQLGEWLGATASLKVLIGTPVLQKPQALMEWLVNARNADFNVVLDKTCIERLKNEVPEDVAAGTDIEQDQHPDETLFFIDTSKSNVPDVAEGEFDADHAYLMAVGSMQGAVKENVLFQRSEQLERKRTRVAAKAEAAKLKQRRDQNGAKLTEQGGEPTSDSEDISMSEDESDEESNMSQ</sequence>
<organism evidence="2">
    <name type="scientific">Physcomitrium patens</name>
    <name type="common">Spreading-leaved earth moss</name>
    <name type="synonym">Physcomitrella patens</name>
    <dbReference type="NCBI Taxonomy" id="3218"/>
    <lineage>
        <taxon>Eukaryota</taxon>
        <taxon>Viridiplantae</taxon>
        <taxon>Streptophyta</taxon>
        <taxon>Embryophyta</taxon>
        <taxon>Bryophyta</taxon>
        <taxon>Bryophytina</taxon>
        <taxon>Bryopsida</taxon>
        <taxon>Funariidae</taxon>
        <taxon>Funariales</taxon>
        <taxon>Funariaceae</taxon>
        <taxon>Physcomitrium</taxon>
    </lineage>
</organism>
<dbReference type="Gramene" id="Pp3c10_12370V3.1">
    <property type="protein sequence ID" value="PAC:32902425.CDS.1"/>
    <property type="gene ID" value="Pp3c10_12370"/>
</dbReference>
<protein>
    <submittedName>
        <fullName evidence="2 3">Uncharacterized protein</fullName>
    </submittedName>
</protein>